<accession>A0A261SEB2</accession>
<dbReference type="OrthoDB" id="9797176at2"/>
<keyword evidence="3" id="KW-0238">DNA-binding</keyword>
<feature type="region of interest" description="Disordered" evidence="5">
    <location>
        <begin position="93"/>
        <end position="127"/>
    </location>
</feature>
<dbReference type="InterPro" id="IPR036986">
    <property type="entry name" value="S4_RNA-bd_sf"/>
</dbReference>
<reference evidence="8 9" key="1">
    <citation type="submission" date="2017-05" db="EMBL/GenBank/DDBJ databases">
        <title>Complete and WGS of Bordetella genogroups.</title>
        <authorList>
            <person name="Spilker T."/>
            <person name="Lipuma J."/>
        </authorList>
    </citation>
    <scope>NUCLEOTIDE SEQUENCE [LARGE SCALE GENOMIC DNA]</scope>
    <source>
        <strain evidence="8 9">AU9795</strain>
    </source>
</reference>
<dbReference type="InterPro" id="IPR025708">
    <property type="entry name" value="HSP15"/>
</dbReference>
<organism evidence="7 10">
    <name type="scientific">Bordetella genomosp. 1</name>
    <dbReference type="NCBI Taxonomy" id="1395607"/>
    <lineage>
        <taxon>Bacteria</taxon>
        <taxon>Pseudomonadati</taxon>
        <taxon>Pseudomonadota</taxon>
        <taxon>Betaproteobacteria</taxon>
        <taxon>Burkholderiales</taxon>
        <taxon>Alcaligenaceae</taxon>
        <taxon>Bordetella</taxon>
    </lineage>
</organism>
<dbReference type="InterPro" id="IPR002942">
    <property type="entry name" value="S4_RNA-bd"/>
</dbReference>
<dbReference type="Proteomes" id="UP000217005">
    <property type="component" value="Unassembled WGS sequence"/>
</dbReference>
<dbReference type="GO" id="GO:0043023">
    <property type="term" value="F:ribosomal large subunit binding"/>
    <property type="evidence" value="ECO:0007669"/>
    <property type="project" value="InterPro"/>
</dbReference>
<keyword evidence="9" id="KW-1185">Reference proteome</keyword>
<comment type="similarity">
    <text evidence="1">Belongs to the HSP15 family.</text>
</comment>
<comment type="caution">
    <text evidence="7">The sequence shown here is derived from an EMBL/GenBank/DDBJ whole genome shotgun (WGS) entry which is preliminary data.</text>
</comment>
<dbReference type="SUPFAM" id="SSF55174">
    <property type="entry name" value="Alpha-L RNA-binding motif"/>
    <property type="match status" value="1"/>
</dbReference>
<evidence type="ECO:0000313" key="8">
    <source>
        <dbReference type="EMBL" id="OZI58995.1"/>
    </source>
</evidence>
<dbReference type="Proteomes" id="UP000216354">
    <property type="component" value="Unassembled WGS sequence"/>
</dbReference>
<dbReference type="SMART" id="SM00363">
    <property type="entry name" value="S4"/>
    <property type="match status" value="1"/>
</dbReference>
<dbReference type="AlphaFoldDB" id="A0A261SEB2"/>
<dbReference type="EMBL" id="NEVL01000003">
    <property type="protein sequence ID" value="OZI35748.1"/>
    <property type="molecule type" value="Genomic_DNA"/>
</dbReference>
<name>A0A261SEB2_9BORD</name>
<reference evidence="7 10" key="2">
    <citation type="submission" date="2017-05" db="EMBL/GenBank/DDBJ databases">
        <title>Complete and WGS of Bordetella genogroups.</title>
        <authorList>
            <person name="Spilker T."/>
            <person name="LiPuma J."/>
        </authorList>
    </citation>
    <scope>NUCLEOTIDE SEQUENCE [LARGE SCALE GENOMIC DNA]</scope>
    <source>
        <strain evidence="7 10">AU17610</strain>
    </source>
</reference>
<dbReference type="CDD" id="cd00165">
    <property type="entry name" value="S4"/>
    <property type="match status" value="1"/>
</dbReference>
<protein>
    <submittedName>
        <fullName evidence="7">RNA-binding protein</fullName>
    </submittedName>
</protein>
<dbReference type="Gene3D" id="3.10.290.10">
    <property type="entry name" value="RNA-binding S4 domain"/>
    <property type="match status" value="1"/>
</dbReference>
<dbReference type="Pfam" id="PF01479">
    <property type="entry name" value="S4"/>
    <property type="match status" value="1"/>
</dbReference>
<evidence type="ECO:0000256" key="1">
    <source>
        <dbReference type="ARBA" id="ARBA00008396"/>
    </source>
</evidence>
<feature type="domain" description="RNA-binding S4" evidence="6">
    <location>
        <begin position="4"/>
        <end position="61"/>
    </location>
</feature>
<evidence type="ECO:0000313" key="10">
    <source>
        <dbReference type="Proteomes" id="UP000217005"/>
    </source>
</evidence>
<dbReference type="PIRSF" id="PIRSF016821">
    <property type="entry name" value="HSP15"/>
    <property type="match status" value="1"/>
</dbReference>
<dbReference type="PROSITE" id="PS50889">
    <property type="entry name" value="S4"/>
    <property type="match status" value="1"/>
</dbReference>
<proteinExistence type="inferred from homology"/>
<dbReference type="GO" id="GO:0034605">
    <property type="term" value="P:cellular response to heat"/>
    <property type="evidence" value="ECO:0007669"/>
    <property type="project" value="InterPro"/>
</dbReference>
<dbReference type="RefSeq" id="WP_094826557.1">
    <property type="nucleotide sequence ID" value="NZ_NEVL01000003.1"/>
</dbReference>
<keyword evidence="2 4" id="KW-0694">RNA-binding</keyword>
<dbReference type="GO" id="GO:0003727">
    <property type="term" value="F:single-stranded RNA binding"/>
    <property type="evidence" value="ECO:0007669"/>
    <property type="project" value="InterPro"/>
</dbReference>
<evidence type="ECO:0000256" key="2">
    <source>
        <dbReference type="ARBA" id="ARBA00022884"/>
    </source>
</evidence>
<sequence length="127" mass="14074">MDKIRLDKWLWAARFYKTRSLASTEIGKGRVQVNGQPAKPAREVAPGDLLTIRKEEPPAIEVKVVAISAVRGPAPVARLLYEETSESVAARERAAEQRRLAPEPALGIAAGRPTKRDRRQIDLIRGK</sequence>
<evidence type="ECO:0000256" key="5">
    <source>
        <dbReference type="SAM" id="MobiDB-lite"/>
    </source>
</evidence>
<evidence type="ECO:0000259" key="6">
    <source>
        <dbReference type="SMART" id="SM00363"/>
    </source>
</evidence>
<evidence type="ECO:0000256" key="4">
    <source>
        <dbReference type="PROSITE-ProRule" id="PRU00182"/>
    </source>
</evidence>
<gene>
    <name evidence="8" type="ORF">CAL27_17070</name>
    <name evidence="7" type="ORF">CEG14_11865</name>
</gene>
<dbReference type="EMBL" id="NEVR01000004">
    <property type="protein sequence ID" value="OZI58995.1"/>
    <property type="molecule type" value="Genomic_DNA"/>
</dbReference>
<evidence type="ECO:0000256" key="3">
    <source>
        <dbReference type="ARBA" id="ARBA00023125"/>
    </source>
</evidence>
<evidence type="ECO:0000313" key="9">
    <source>
        <dbReference type="Proteomes" id="UP000216354"/>
    </source>
</evidence>
<dbReference type="GO" id="GO:0003677">
    <property type="term" value="F:DNA binding"/>
    <property type="evidence" value="ECO:0007669"/>
    <property type="project" value="UniProtKB-KW"/>
</dbReference>
<evidence type="ECO:0000313" key="7">
    <source>
        <dbReference type="EMBL" id="OZI35748.1"/>
    </source>
</evidence>